<dbReference type="AlphaFoldDB" id="A0A556U1X7"/>
<evidence type="ECO:0000313" key="4">
    <source>
        <dbReference type="EMBL" id="TSL97252.1"/>
    </source>
</evidence>
<name>A0A556U1X7_BAGYA</name>
<dbReference type="Pfam" id="PF25044">
    <property type="entry name" value="DUF7789"/>
    <property type="match status" value="2"/>
</dbReference>
<proteinExistence type="predicted"/>
<feature type="transmembrane region" description="Helical" evidence="2">
    <location>
        <begin position="240"/>
        <end position="261"/>
    </location>
</feature>
<accession>A0A556U1X7</accession>
<feature type="transmembrane region" description="Helical" evidence="2">
    <location>
        <begin position="299"/>
        <end position="324"/>
    </location>
</feature>
<gene>
    <name evidence="4" type="ORF">Baya_7507</name>
</gene>
<dbReference type="PANTHER" id="PTHR39299:SF1">
    <property type="entry name" value="TRANSMEMBRANE PROTEIN"/>
    <property type="match status" value="1"/>
</dbReference>
<evidence type="ECO:0000259" key="3">
    <source>
        <dbReference type="Pfam" id="PF25044"/>
    </source>
</evidence>
<comment type="caution">
    <text evidence="4">The sequence shown here is derived from an EMBL/GenBank/DDBJ whole genome shotgun (WGS) entry which is preliminary data.</text>
</comment>
<evidence type="ECO:0000313" key="5">
    <source>
        <dbReference type="Proteomes" id="UP000319801"/>
    </source>
</evidence>
<feature type="compositionally biased region" description="Polar residues" evidence="1">
    <location>
        <begin position="10"/>
        <end position="20"/>
    </location>
</feature>
<keyword evidence="5" id="KW-1185">Reference proteome</keyword>
<dbReference type="EMBL" id="VCAZ01000039">
    <property type="protein sequence ID" value="TSL97252.1"/>
    <property type="molecule type" value="Genomic_DNA"/>
</dbReference>
<feature type="region of interest" description="Disordered" evidence="1">
    <location>
        <begin position="1"/>
        <end position="21"/>
    </location>
</feature>
<feature type="transmembrane region" description="Helical" evidence="2">
    <location>
        <begin position="158"/>
        <end position="183"/>
    </location>
</feature>
<keyword evidence="2" id="KW-0812">Transmembrane</keyword>
<dbReference type="OrthoDB" id="2448307at2759"/>
<evidence type="ECO:0000256" key="2">
    <source>
        <dbReference type="SAM" id="Phobius"/>
    </source>
</evidence>
<feature type="transmembrane region" description="Helical" evidence="2">
    <location>
        <begin position="267"/>
        <end position="287"/>
    </location>
</feature>
<reference evidence="4 5" key="1">
    <citation type="journal article" date="2019" name="Genome Biol. Evol.">
        <title>Whole-Genome Sequencing of the Giant Devil Catfish, Bagarius yarrelli.</title>
        <authorList>
            <person name="Jiang W."/>
            <person name="Lv Y."/>
            <person name="Cheng L."/>
            <person name="Yang K."/>
            <person name="Chao B."/>
            <person name="Wang X."/>
            <person name="Li Y."/>
            <person name="Pan X."/>
            <person name="You X."/>
            <person name="Zhang Y."/>
            <person name="Yang J."/>
            <person name="Li J."/>
            <person name="Zhang X."/>
            <person name="Liu S."/>
            <person name="Sun C."/>
            <person name="Yang J."/>
            <person name="Shi Q."/>
        </authorList>
    </citation>
    <scope>NUCLEOTIDE SEQUENCE [LARGE SCALE GENOMIC DNA]</scope>
    <source>
        <strain evidence="4">JWS20170419001</strain>
        <tissue evidence="4">Muscle</tissue>
    </source>
</reference>
<dbReference type="InterPro" id="IPR056691">
    <property type="entry name" value="DUF7789"/>
</dbReference>
<feature type="domain" description="DUF7789" evidence="3">
    <location>
        <begin position="73"/>
        <end position="136"/>
    </location>
</feature>
<dbReference type="Proteomes" id="UP000319801">
    <property type="component" value="Unassembled WGS sequence"/>
</dbReference>
<keyword evidence="2" id="KW-1133">Transmembrane helix</keyword>
<dbReference type="PANTHER" id="PTHR39299">
    <property type="entry name" value="TRANSMEMBRANE PROTEIN"/>
    <property type="match status" value="1"/>
</dbReference>
<organism evidence="4 5">
    <name type="scientific">Bagarius yarrelli</name>
    <name type="common">Goonch</name>
    <name type="synonym">Bagrus yarrelli</name>
    <dbReference type="NCBI Taxonomy" id="175774"/>
    <lineage>
        <taxon>Eukaryota</taxon>
        <taxon>Metazoa</taxon>
        <taxon>Chordata</taxon>
        <taxon>Craniata</taxon>
        <taxon>Vertebrata</taxon>
        <taxon>Euteleostomi</taxon>
        <taxon>Actinopterygii</taxon>
        <taxon>Neopterygii</taxon>
        <taxon>Teleostei</taxon>
        <taxon>Ostariophysi</taxon>
        <taxon>Siluriformes</taxon>
        <taxon>Sisoridae</taxon>
        <taxon>Sisorinae</taxon>
        <taxon>Bagarius</taxon>
    </lineage>
</organism>
<sequence>MYTMRRLQKGQKNPSNTSLQHWDKDYRHPAQGLQGHLASEATLSNIRKYMTHVTQLKASASLSWIWRDGRNLIKQWSELRCFVKVYFCFTLLSMLALLILAIINMAKEGWKEGEDDDLSVSLIQFVGILHWNIQYATTLETPYQFTDSFCHKSGHLKLIIGVRFVCIMCVGVVHLICGGLLISRSDTMAFRVGGALESLQKQYFFLNLCFSMVTFDFQAQLCLCILILTSGPSVSSTHITILVIGVIWALISTVTGAISVLKEVKTLVWIFVLQNLPQLAYFIYLLYTIISDWGRSPTYILEAASITGCVISVIIKCVLFWGLFHLYRRFGQGLRENSK</sequence>
<feature type="transmembrane region" description="Helical" evidence="2">
    <location>
        <begin position="203"/>
        <end position="228"/>
    </location>
</feature>
<feature type="domain" description="DUF7789" evidence="3">
    <location>
        <begin position="194"/>
        <end position="324"/>
    </location>
</feature>
<feature type="transmembrane region" description="Helical" evidence="2">
    <location>
        <begin position="85"/>
        <end position="106"/>
    </location>
</feature>
<evidence type="ECO:0000256" key="1">
    <source>
        <dbReference type="SAM" id="MobiDB-lite"/>
    </source>
</evidence>
<keyword evidence="2" id="KW-0472">Membrane</keyword>
<protein>
    <recommendedName>
        <fullName evidence="3">DUF7789 domain-containing protein</fullName>
    </recommendedName>
</protein>